<feature type="compositionally biased region" description="Basic and acidic residues" evidence="1">
    <location>
        <begin position="817"/>
        <end position="833"/>
    </location>
</feature>
<reference evidence="2 3" key="1">
    <citation type="submission" date="2016-10" db="EMBL/GenBank/DDBJ databases">
        <title>Draft genome sequence of Coniochaeta ligniaria NRRL30616, a lignocellulolytic fungus for bioabatement of inhibitors in plant biomass hydrolysates.</title>
        <authorList>
            <consortium name="DOE Joint Genome Institute"/>
            <person name="Jimenez D.J."/>
            <person name="Hector R.E."/>
            <person name="Riley R."/>
            <person name="Sun H."/>
            <person name="Grigoriev I.V."/>
            <person name="Van Elsas J.D."/>
            <person name="Nichols N.N."/>
        </authorList>
    </citation>
    <scope>NUCLEOTIDE SEQUENCE [LARGE SCALE GENOMIC DNA]</scope>
    <source>
        <strain evidence="2 3">NRRL 30616</strain>
    </source>
</reference>
<organism evidence="2 3">
    <name type="scientific">Coniochaeta ligniaria NRRL 30616</name>
    <dbReference type="NCBI Taxonomy" id="1408157"/>
    <lineage>
        <taxon>Eukaryota</taxon>
        <taxon>Fungi</taxon>
        <taxon>Dikarya</taxon>
        <taxon>Ascomycota</taxon>
        <taxon>Pezizomycotina</taxon>
        <taxon>Sordariomycetes</taxon>
        <taxon>Sordariomycetidae</taxon>
        <taxon>Coniochaetales</taxon>
        <taxon>Coniochaetaceae</taxon>
        <taxon>Coniochaeta</taxon>
    </lineage>
</organism>
<feature type="compositionally biased region" description="Basic and acidic residues" evidence="1">
    <location>
        <begin position="249"/>
        <end position="262"/>
    </location>
</feature>
<sequence>MSSPPSFDLAFRQKDGPDGSSSTRDNGSASSAQSPQAVQSGPENNVISPHSQRSAITAQDPQAAHSSPEVTITSPEGEVTTILSQGQVTTTSPEGEATITSPKQPKGVRFAPHITLISHEGDSKRVPWNPFASQTSLVSDTQPSSSSASEQEQSFTEFLRDETNLPPHLRPQQPEHNPQDSLISFNQAVAEGPPAPQAQVGIEDISNEGSPAGLKRSDSKRKRVVDKVHSLVTTRSKKSTTLPYGTTASREKNEEKEDEHYTRSLQEAQPSMSFGLDGSYIFNPPPTLSHHTLTAAAKPIPPLPHHGTADSQETVRPIPPSATSTRPRARGRSRNATILPSYEIMAPFLPRERTSSDETIKAGQTSSTIGIMNPSADDTTRAERIPLVCPAWDRRVDISWSRDADMTWSGARELSAFRVSLVQYHRENKHAPSKNDLANPLLRLPDRVRYMICKYLVPDGPNQLPIKLNNGMRLYEPVWPAVYFDKLADVLDSVSNYTSVCWGMRADILMTIMNTRRFHVVLSPFSGPMLDPIAHHWFGRYAGYIQHLAIELDFTKLGFGADPAAASLKPLVTKLTPRVEAYAVAQKKRAIQQRLLLHAAGSLAEEEREAASRGGLSTVHSLTVAARRYFGERPAEAGRVPEKYSPDEYLAVLGPVKALCGKVDNLRAVGLDADSTYRLLALVWEGMTAKSVQAAVAGRFRAVRATCPSDFYPTLPGQASFFDDGTGGDSGNGVFIRHPFAFDDGRLGFHLDESMIGEARKGTARSSILPSALGRAEPAAKKVRGLPGFAFGREKGKGKGKEKAVEEEEEEEEEVKDEVKEEAPEWPEERESRGSSTETEPFPELPDVDEQLALLASYHSQ</sequence>
<dbReference type="EMBL" id="KV875099">
    <property type="protein sequence ID" value="OIW28091.1"/>
    <property type="molecule type" value="Genomic_DNA"/>
</dbReference>
<evidence type="ECO:0000313" key="2">
    <source>
        <dbReference type="EMBL" id="OIW28091.1"/>
    </source>
</evidence>
<feature type="region of interest" description="Disordered" evidence="1">
    <location>
        <begin position="1"/>
        <end position="264"/>
    </location>
</feature>
<evidence type="ECO:0000313" key="3">
    <source>
        <dbReference type="Proteomes" id="UP000182658"/>
    </source>
</evidence>
<feature type="compositionally biased region" description="Polar residues" evidence="1">
    <location>
        <begin position="81"/>
        <end position="103"/>
    </location>
</feature>
<feature type="compositionally biased region" description="Polar residues" evidence="1">
    <location>
        <begin position="131"/>
        <end position="143"/>
    </location>
</feature>
<gene>
    <name evidence="2" type="ORF">CONLIGDRAFT_646289</name>
</gene>
<feature type="compositionally biased region" description="Basic and acidic residues" evidence="1">
    <location>
        <begin position="792"/>
        <end position="804"/>
    </location>
</feature>
<feature type="region of interest" description="Disordered" evidence="1">
    <location>
        <begin position="784"/>
        <end position="861"/>
    </location>
</feature>
<feature type="compositionally biased region" description="Polar residues" evidence="1">
    <location>
        <begin position="174"/>
        <end position="187"/>
    </location>
</feature>
<dbReference type="AlphaFoldDB" id="A0A1J7ILD9"/>
<protein>
    <submittedName>
        <fullName evidence="2">Uncharacterized protein</fullName>
    </submittedName>
</protein>
<proteinExistence type="predicted"/>
<feature type="compositionally biased region" description="Acidic residues" evidence="1">
    <location>
        <begin position="805"/>
        <end position="816"/>
    </location>
</feature>
<dbReference type="Proteomes" id="UP000182658">
    <property type="component" value="Unassembled WGS sequence"/>
</dbReference>
<feature type="compositionally biased region" description="Low complexity" evidence="1">
    <location>
        <begin position="144"/>
        <end position="154"/>
    </location>
</feature>
<accession>A0A1J7ILD9</accession>
<feature type="compositionally biased region" description="Polar residues" evidence="1">
    <location>
        <begin position="41"/>
        <end position="74"/>
    </location>
</feature>
<feature type="compositionally biased region" description="Polar residues" evidence="1">
    <location>
        <begin position="231"/>
        <end position="248"/>
    </location>
</feature>
<feature type="region of interest" description="Disordered" evidence="1">
    <location>
        <begin position="303"/>
        <end position="333"/>
    </location>
</feature>
<feature type="compositionally biased region" description="Low complexity" evidence="1">
    <location>
        <begin position="28"/>
        <end position="40"/>
    </location>
</feature>
<evidence type="ECO:0000256" key="1">
    <source>
        <dbReference type="SAM" id="MobiDB-lite"/>
    </source>
</evidence>
<dbReference type="STRING" id="1408157.A0A1J7ILD9"/>
<dbReference type="OrthoDB" id="4776573at2759"/>
<dbReference type="InParanoid" id="A0A1J7ILD9"/>
<keyword evidence="3" id="KW-1185">Reference proteome</keyword>
<name>A0A1J7ILD9_9PEZI</name>